<evidence type="ECO:0008006" key="3">
    <source>
        <dbReference type="Google" id="ProtNLM"/>
    </source>
</evidence>
<dbReference type="PANTHER" id="PTHR36395:SF1">
    <property type="entry name" value="RING-H2 ZINC FINGER PROTEIN"/>
    <property type="match status" value="1"/>
</dbReference>
<name>A0A1G2F3B9_9BACT</name>
<gene>
    <name evidence="1" type="ORF">A3H02_00175</name>
</gene>
<accession>A0A1G2F3B9</accession>
<evidence type="ECO:0000313" key="1">
    <source>
        <dbReference type="EMBL" id="OGZ32545.1"/>
    </source>
</evidence>
<proteinExistence type="predicted"/>
<evidence type="ECO:0000313" key="2">
    <source>
        <dbReference type="Proteomes" id="UP000176787"/>
    </source>
</evidence>
<dbReference type="EMBL" id="MHMS01000006">
    <property type="protein sequence ID" value="OGZ32545.1"/>
    <property type="molecule type" value="Genomic_DNA"/>
</dbReference>
<dbReference type="Proteomes" id="UP000176787">
    <property type="component" value="Unassembled WGS sequence"/>
</dbReference>
<comment type="caution">
    <text evidence="1">The sequence shown here is derived from an EMBL/GenBank/DDBJ whole genome shotgun (WGS) entry which is preliminary data.</text>
</comment>
<dbReference type="AlphaFoldDB" id="A0A1G2F3B9"/>
<dbReference type="STRING" id="1801726.A3H02_00175"/>
<reference evidence="1 2" key="1">
    <citation type="journal article" date="2016" name="Nat. Commun.">
        <title>Thousands of microbial genomes shed light on interconnected biogeochemical processes in an aquifer system.</title>
        <authorList>
            <person name="Anantharaman K."/>
            <person name="Brown C.T."/>
            <person name="Hug L.A."/>
            <person name="Sharon I."/>
            <person name="Castelle C.J."/>
            <person name="Probst A.J."/>
            <person name="Thomas B.C."/>
            <person name="Singh A."/>
            <person name="Wilkins M.J."/>
            <person name="Karaoz U."/>
            <person name="Brodie E.L."/>
            <person name="Williams K.H."/>
            <person name="Hubbard S.S."/>
            <person name="Banfield J.F."/>
        </authorList>
    </citation>
    <scope>NUCLEOTIDE SEQUENCE [LARGE SCALE GENOMIC DNA]</scope>
</reference>
<sequence length="197" mass="22412">MIFKGTFMENFEKTNEIAPNVLKQQLEGAGIDTSVWGTGQAKTLAHLQKEIESGETILIKGKEGELLRKVVVGGADVFYVSPEGKKYRLKEDRQVFKDGRERRRDLGQAVSEKMKPDENPNDAMIRGIQEELGIVGEIILTETGTDEQLLTSPSYPGLQSQYIRHKFEAILNQKQFKQNGYVEEQPDKSTYFIWEEI</sequence>
<dbReference type="PANTHER" id="PTHR36395">
    <property type="entry name" value="RING-H2 ZINC FINGER PROTEIN"/>
    <property type="match status" value="1"/>
</dbReference>
<protein>
    <recommendedName>
        <fullName evidence="3">Nudix hydrolase domain-containing protein</fullName>
    </recommendedName>
</protein>
<organism evidence="1 2">
    <name type="scientific">Candidatus Niyogibacteria bacterium RIFCSPLOWO2_12_FULL_41_13</name>
    <dbReference type="NCBI Taxonomy" id="1801726"/>
    <lineage>
        <taxon>Bacteria</taxon>
        <taxon>Candidatus Niyogiibacteriota</taxon>
    </lineage>
</organism>